<dbReference type="AlphaFoldDB" id="A0A6J7KKP6"/>
<gene>
    <name evidence="2" type="ORF">UFOPK3564_03809</name>
</gene>
<feature type="compositionally biased region" description="Acidic residues" evidence="1">
    <location>
        <begin position="169"/>
        <end position="182"/>
    </location>
</feature>
<name>A0A6J7KKP6_9ZZZZ</name>
<reference evidence="2" key="1">
    <citation type="submission" date="2020-05" db="EMBL/GenBank/DDBJ databases">
        <authorList>
            <person name="Chiriac C."/>
            <person name="Salcher M."/>
            <person name="Ghai R."/>
            <person name="Kavagutti S V."/>
        </authorList>
    </citation>
    <scope>NUCLEOTIDE SEQUENCE</scope>
</reference>
<feature type="region of interest" description="Disordered" evidence="1">
    <location>
        <begin position="439"/>
        <end position="465"/>
    </location>
</feature>
<feature type="region of interest" description="Disordered" evidence="1">
    <location>
        <begin position="158"/>
        <end position="182"/>
    </location>
</feature>
<feature type="region of interest" description="Disordered" evidence="1">
    <location>
        <begin position="110"/>
        <end position="143"/>
    </location>
</feature>
<protein>
    <submittedName>
        <fullName evidence="2">Unannotated protein</fullName>
    </submittedName>
</protein>
<feature type="region of interest" description="Disordered" evidence="1">
    <location>
        <begin position="389"/>
        <end position="409"/>
    </location>
</feature>
<sequence>MADDRPADDVERDEPAGPCRACGAPTSTRQRYCLECGALVGRRRLEPLEVLRDRAGPAPAAAPPAPGRAVPMAAAAAAILVAGVSGALVTGGGEGARAAIVARAPVATTTPATVTATTPIDDAEAASPSPASADAGDEETAAADVPAEGPVADVPVADEGAAVPGDASGEPEPEPEAEPDDPAIEPHVWLLALEGPRAQEAVDRVAEQGVRLTGVAPVGTATIDNATTLLSGTPPPAPGAPAPDPAAVVPPSLPELLTTAGRTWRSYVDVQPGGTPALPGACTDPPPGDAAAAVLASRSPFGRIAALRTDDACTGGTFSLETLTDDVSSGETLPSFSYATLGGCAAPERSVVALPDQVSDTVTAITESTEFQENGVVVVTTVGATDPCPAPDAPAAPAPATTPGAAPAPAPTVVLRADAEPGTALDVATDLRALTRLTASTLGVDPPGTAGGDDVPALELPAAGD</sequence>
<evidence type="ECO:0000313" key="2">
    <source>
        <dbReference type="EMBL" id="CAB4956838.1"/>
    </source>
</evidence>
<feature type="compositionally biased region" description="Low complexity" evidence="1">
    <location>
        <begin position="398"/>
        <end position="407"/>
    </location>
</feature>
<evidence type="ECO:0000256" key="1">
    <source>
        <dbReference type="SAM" id="MobiDB-lite"/>
    </source>
</evidence>
<feature type="compositionally biased region" description="Low complexity" evidence="1">
    <location>
        <begin position="110"/>
        <end position="134"/>
    </location>
</feature>
<feature type="region of interest" description="Disordered" evidence="1">
    <location>
        <begin position="1"/>
        <end position="22"/>
    </location>
</feature>
<proteinExistence type="predicted"/>
<accession>A0A6J7KKP6</accession>
<dbReference type="EMBL" id="CAFBMK010000415">
    <property type="protein sequence ID" value="CAB4956838.1"/>
    <property type="molecule type" value="Genomic_DNA"/>
</dbReference>
<organism evidence="2">
    <name type="scientific">freshwater metagenome</name>
    <dbReference type="NCBI Taxonomy" id="449393"/>
    <lineage>
        <taxon>unclassified sequences</taxon>
        <taxon>metagenomes</taxon>
        <taxon>ecological metagenomes</taxon>
    </lineage>
</organism>
<feature type="compositionally biased region" description="Basic and acidic residues" evidence="1">
    <location>
        <begin position="1"/>
        <end position="15"/>
    </location>
</feature>